<comment type="caution">
    <text evidence="1">The sequence shown here is derived from an EMBL/GenBank/DDBJ whole genome shotgun (WGS) entry which is preliminary data.</text>
</comment>
<keyword evidence="2" id="KW-1185">Reference proteome</keyword>
<reference evidence="1 2" key="1">
    <citation type="journal article" date="2021" name="Hortic Res">
        <title>Chromosome-scale assembly of the Dendrobium chrysotoxum genome enhances the understanding of orchid evolution.</title>
        <authorList>
            <person name="Zhang Y."/>
            <person name="Zhang G.Q."/>
            <person name="Zhang D."/>
            <person name="Liu X.D."/>
            <person name="Xu X.Y."/>
            <person name="Sun W.H."/>
            <person name="Yu X."/>
            <person name="Zhu X."/>
            <person name="Wang Z.W."/>
            <person name="Zhao X."/>
            <person name="Zhong W.Y."/>
            <person name="Chen H."/>
            <person name="Yin W.L."/>
            <person name="Huang T."/>
            <person name="Niu S.C."/>
            <person name="Liu Z.J."/>
        </authorList>
    </citation>
    <scope>NUCLEOTIDE SEQUENCE [LARGE SCALE GENOMIC DNA]</scope>
    <source>
        <strain evidence="1">Lindl</strain>
    </source>
</reference>
<evidence type="ECO:0000313" key="1">
    <source>
        <dbReference type="EMBL" id="KAH0462328.1"/>
    </source>
</evidence>
<organism evidence="1 2">
    <name type="scientific">Dendrobium chrysotoxum</name>
    <name type="common">Orchid</name>
    <dbReference type="NCBI Taxonomy" id="161865"/>
    <lineage>
        <taxon>Eukaryota</taxon>
        <taxon>Viridiplantae</taxon>
        <taxon>Streptophyta</taxon>
        <taxon>Embryophyta</taxon>
        <taxon>Tracheophyta</taxon>
        <taxon>Spermatophyta</taxon>
        <taxon>Magnoliopsida</taxon>
        <taxon>Liliopsida</taxon>
        <taxon>Asparagales</taxon>
        <taxon>Orchidaceae</taxon>
        <taxon>Epidendroideae</taxon>
        <taxon>Malaxideae</taxon>
        <taxon>Dendrobiinae</taxon>
        <taxon>Dendrobium</taxon>
    </lineage>
</organism>
<protein>
    <submittedName>
        <fullName evidence="1">Uncharacterized protein</fullName>
    </submittedName>
</protein>
<sequence length="112" mass="13719">MQKKGHCRYVGIKKKRRSQIWIHLMHSKGNWTGDFKELGQNDVFLTLRLSHIFLPKHLQNCFALCCIFPRDRWFDKDNIIQMFYSATLYSRRGCRGYWRKSFWSRLRYLNIL</sequence>
<proteinExistence type="predicted"/>
<name>A0AAV7H2U3_DENCH</name>
<dbReference type="EMBL" id="JAGFBR010000009">
    <property type="protein sequence ID" value="KAH0462328.1"/>
    <property type="molecule type" value="Genomic_DNA"/>
</dbReference>
<accession>A0AAV7H2U3</accession>
<dbReference type="AlphaFoldDB" id="A0AAV7H2U3"/>
<dbReference type="Proteomes" id="UP000775213">
    <property type="component" value="Unassembled WGS sequence"/>
</dbReference>
<evidence type="ECO:0000313" key="2">
    <source>
        <dbReference type="Proteomes" id="UP000775213"/>
    </source>
</evidence>
<gene>
    <name evidence="1" type="ORF">IEQ34_009903</name>
</gene>